<organism evidence="1 2">
    <name type="scientific">Anisodus tanguticus</name>
    <dbReference type="NCBI Taxonomy" id="243964"/>
    <lineage>
        <taxon>Eukaryota</taxon>
        <taxon>Viridiplantae</taxon>
        <taxon>Streptophyta</taxon>
        <taxon>Embryophyta</taxon>
        <taxon>Tracheophyta</taxon>
        <taxon>Spermatophyta</taxon>
        <taxon>Magnoliopsida</taxon>
        <taxon>eudicotyledons</taxon>
        <taxon>Gunneridae</taxon>
        <taxon>Pentapetalae</taxon>
        <taxon>asterids</taxon>
        <taxon>lamiids</taxon>
        <taxon>Solanales</taxon>
        <taxon>Solanaceae</taxon>
        <taxon>Solanoideae</taxon>
        <taxon>Hyoscyameae</taxon>
        <taxon>Anisodus</taxon>
    </lineage>
</organism>
<proteinExistence type="predicted"/>
<keyword evidence="2" id="KW-1185">Reference proteome</keyword>
<dbReference type="AlphaFoldDB" id="A0AAE1SGV3"/>
<comment type="caution">
    <text evidence="1">The sequence shown here is derived from an EMBL/GenBank/DDBJ whole genome shotgun (WGS) entry which is preliminary data.</text>
</comment>
<evidence type="ECO:0000313" key="2">
    <source>
        <dbReference type="Proteomes" id="UP001291623"/>
    </source>
</evidence>
<protein>
    <submittedName>
        <fullName evidence="1">Uncharacterized protein</fullName>
    </submittedName>
</protein>
<sequence>MIGYSGCACDVLESSLTMEFDFGALLEKMKMLLASDHALTYSLSLSAHVS</sequence>
<evidence type="ECO:0000313" key="1">
    <source>
        <dbReference type="EMBL" id="KAK4370499.1"/>
    </source>
</evidence>
<dbReference type="Proteomes" id="UP001291623">
    <property type="component" value="Unassembled WGS sequence"/>
</dbReference>
<accession>A0AAE1SGV3</accession>
<dbReference type="EMBL" id="JAVYJV010000005">
    <property type="protein sequence ID" value="KAK4370499.1"/>
    <property type="molecule type" value="Genomic_DNA"/>
</dbReference>
<name>A0AAE1SGV3_9SOLA</name>
<reference evidence="1" key="1">
    <citation type="submission" date="2023-12" db="EMBL/GenBank/DDBJ databases">
        <title>Genome assembly of Anisodus tanguticus.</title>
        <authorList>
            <person name="Wang Y.-J."/>
        </authorList>
    </citation>
    <scope>NUCLEOTIDE SEQUENCE</scope>
    <source>
        <strain evidence="1">KB-2021</strain>
        <tissue evidence="1">Leaf</tissue>
    </source>
</reference>
<gene>
    <name evidence="1" type="ORF">RND71_009974</name>
</gene>